<dbReference type="AlphaFoldDB" id="A0A433QAK0"/>
<dbReference type="GO" id="GO:0005886">
    <property type="term" value="C:plasma membrane"/>
    <property type="evidence" value="ECO:0007669"/>
    <property type="project" value="TreeGrafter"/>
</dbReference>
<dbReference type="Gene3D" id="1.20.1110.10">
    <property type="entry name" value="Calcium-transporting ATPase, transmembrane domain"/>
    <property type="match status" value="1"/>
</dbReference>
<evidence type="ECO:0000256" key="1">
    <source>
        <dbReference type="ARBA" id="ARBA00004127"/>
    </source>
</evidence>
<dbReference type="InterPro" id="IPR023298">
    <property type="entry name" value="ATPase_P-typ_TM_dom_sf"/>
</dbReference>
<protein>
    <submittedName>
        <fullName evidence="7">Cation transporting ATPase</fullName>
    </submittedName>
</protein>
<keyword evidence="5" id="KW-1133">Transmembrane helix</keyword>
<feature type="transmembrane region" description="Helical" evidence="5">
    <location>
        <begin position="35"/>
        <end position="55"/>
    </location>
</feature>
<feature type="domain" description="Cation-transporting P-type ATPase C-terminal" evidence="6">
    <location>
        <begin position="1"/>
        <end position="178"/>
    </location>
</feature>
<evidence type="ECO:0000256" key="4">
    <source>
        <dbReference type="SAM" id="MobiDB-lite"/>
    </source>
</evidence>
<dbReference type="PANTHER" id="PTHR24093">
    <property type="entry name" value="CATION TRANSPORTING ATPASE"/>
    <property type="match status" value="1"/>
</dbReference>
<feature type="transmembrane region" description="Helical" evidence="5">
    <location>
        <begin position="125"/>
        <end position="145"/>
    </location>
</feature>
<dbReference type="Proteomes" id="UP000274822">
    <property type="component" value="Unassembled WGS sequence"/>
</dbReference>
<feature type="compositionally biased region" description="Basic and acidic residues" evidence="4">
    <location>
        <begin position="328"/>
        <end position="353"/>
    </location>
</feature>
<keyword evidence="5" id="KW-0812">Transmembrane</keyword>
<accession>A0A433QAK0</accession>
<dbReference type="GO" id="GO:0006874">
    <property type="term" value="P:intracellular calcium ion homeostasis"/>
    <property type="evidence" value="ECO:0007669"/>
    <property type="project" value="TreeGrafter"/>
</dbReference>
<evidence type="ECO:0000256" key="3">
    <source>
        <dbReference type="ARBA" id="ARBA00022842"/>
    </source>
</evidence>
<reference evidence="7 8" key="1">
    <citation type="journal article" date="2018" name="New Phytol.">
        <title>Phylogenomics of Endogonaceae and evolution of mycorrhizas within Mucoromycota.</title>
        <authorList>
            <person name="Chang Y."/>
            <person name="Desiro A."/>
            <person name="Na H."/>
            <person name="Sandor L."/>
            <person name="Lipzen A."/>
            <person name="Clum A."/>
            <person name="Barry K."/>
            <person name="Grigoriev I.V."/>
            <person name="Martin F.M."/>
            <person name="Stajich J.E."/>
            <person name="Smith M.E."/>
            <person name="Bonito G."/>
            <person name="Spatafora J.W."/>
        </authorList>
    </citation>
    <scope>NUCLEOTIDE SEQUENCE [LARGE SCALE GENOMIC DNA]</scope>
    <source>
        <strain evidence="7 8">AD002</strain>
    </source>
</reference>
<evidence type="ECO:0000313" key="7">
    <source>
        <dbReference type="EMBL" id="RUS26802.1"/>
    </source>
</evidence>
<dbReference type="SUPFAM" id="SSF81665">
    <property type="entry name" value="Calcium ATPase, transmembrane domain M"/>
    <property type="match status" value="1"/>
</dbReference>
<feature type="transmembrane region" description="Helical" evidence="5">
    <location>
        <begin position="67"/>
        <end position="85"/>
    </location>
</feature>
<name>A0A433QAK0_9FUNG</name>
<keyword evidence="8" id="KW-1185">Reference proteome</keyword>
<dbReference type="GO" id="GO:0046872">
    <property type="term" value="F:metal ion binding"/>
    <property type="evidence" value="ECO:0007669"/>
    <property type="project" value="UniProtKB-KW"/>
</dbReference>
<feature type="region of interest" description="Disordered" evidence="4">
    <location>
        <begin position="278"/>
        <end position="353"/>
    </location>
</feature>
<keyword evidence="2" id="KW-0479">Metal-binding</keyword>
<comment type="subcellular location">
    <subcellularLocation>
        <location evidence="1">Endomembrane system</location>
        <topology evidence="1">Multi-pass membrane protein</topology>
    </subcellularLocation>
</comment>
<comment type="caution">
    <text evidence="7">The sequence shown here is derived from an EMBL/GenBank/DDBJ whole genome shotgun (WGS) entry which is preliminary data.</text>
</comment>
<keyword evidence="3" id="KW-0460">Magnesium</keyword>
<dbReference type="GO" id="GO:0005388">
    <property type="term" value="F:P-type calcium transporter activity"/>
    <property type="evidence" value="ECO:0007669"/>
    <property type="project" value="TreeGrafter"/>
</dbReference>
<keyword evidence="5" id="KW-0472">Membrane</keyword>
<evidence type="ECO:0000256" key="5">
    <source>
        <dbReference type="SAM" id="Phobius"/>
    </source>
</evidence>
<gene>
    <name evidence="7" type="ORF">BC938DRAFT_484099</name>
</gene>
<evidence type="ECO:0000313" key="8">
    <source>
        <dbReference type="Proteomes" id="UP000274822"/>
    </source>
</evidence>
<dbReference type="PANTHER" id="PTHR24093:SF369">
    <property type="entry name" value="CALCIUM-TRANSPORTING ATPASE"/>
    <property type="match status" value="1"/>
</dbReference>
<sequence length="353" mass="39187">MDTFAALALATDPPTPELLNRAPESRSAPLISFGMWKMIIGQAIFQLVITIVLLYSDILHLGTGTDGVGVMHTVVFNTFVFLQIFNEIKRRCPIANHNRCPSPASSCRVIDNKLNVFKGVLANKFFIFIFIVTVIIQVIITQFGGAAFQTVPLDATHWGICLGLGFVSLPIGVIIRLIPDEIFFFIFRNPETRALYLHQSQPSMPSVYVAGSERMAWNSAYSTVRKQLDVFKSLRGGRLHGSERRLSGTLAAAAMVPSLMATSVGTGWVPQEDGKVREGQVGETSQMDQPSREDTLSPEEDQDTWRKEYLKAQGGKKGKQDSASVKGAVERMKAEEESRPSFEMEERFRVVLK</sequence>
<evidence type="ECO:0000256" key="2">
    <source>
        <dbReference type="ARBA" id="ARBA00022723"/>
    </source>
</evidence>
<dbReference type="GO" id="GO:0012505">
    <property type="term" value="C:endomembrane system"/>
    <property type="evidence" value="ECO:0007669"/>
    <property type="project" value="UniProtKB-SubCell"/>
</dbReference>
<organism evidence="7 8">
    <name type="scientific">Jimgerdemannia flammicorona</name>
    <dbReference type="NCBI Taxonomy" id="994334"/>
    <lineage>
        <taxon>Eukaryota</taxon>
        <taxon>Fungi</taxon>
        <taxon>Fungi incertae sedis</taxon>
        <taxon>Mucoromycota</taxon>
        <taxon>Mucoromycotina</taxon>
        <taxon>Endogonomycetes</taxon>
        <taxon>Endogonales</taxon>
        <taxon>Endogonaceae</taxon>
        <taxon>Jimgerdemannia</taxon>
    </lineage>
</organism>
<evidence type="ECO:0000259" key="6">
    <source>
        <dbReference type="Pfam" id="PF00689"/>
    </source>
</evidence>
<dbReference type="InterPro" id="IPR006068">
    <property type="entry name" value="ATPase_P-typ_cation-transptr_C"/>
</dbReference>
<feature type="transmembrane region" description="Helical" evidence="5">
    <location>
        <begin position="157"/>
        <end position="178"/>
    </location>
</feature>
<dbReference type="Pfam" id="PF00689">
    <property type="entry name" value="Cation_ATPase_C"/>
    <property type="match status" value="1"/>
</dbReference>
<proteinExistence type="predicted"/>
<dbReference type="EMBL" id="RBNJ01009640">
    <property type="protein sequence ID" value="RUS26802.1"/>
    <property type="molecule type" value="Genomic_DNA"/>
</dbReference>